<dbReference type="EMBL" id="LJJB01000007">
    <property type="protein sequence ID" value="KQL48309.1"/>
    <property type="molecule type" value="Genomic_DNA"/>
</dbReference>
<reference evidence="1 2" key="1">
    <citation type="submission" date="2015-09" db="EMBL/GenBank/DDBJ databases">
        <title>Genome sequencing project for genomic taxonomy and phylogenomics of Bacillus-like bacteria.</title>
        <authorList>
            <person name="Liu B."/>
            <person name="Wang J."/>
            <person name="Zhu Y."/>
            <person name="Liu G."/>
            <person name="Chen Q."/>
            <person name="Chen Z."/>
            <person name="Lan J."/>
            <person name="Che J."/>
            <person name="Ge C."/>
            <person name="Shi H."/>
            <person name="Pan Z."/>
            <person name="Liu X."/>
        </authorList>
    </citation>
    <scope>NUCLEOTIDE SEQUENCE [LARGE SCALE GENOMIC DNA]</scope>
    <source>
        <strain evidence="1 2">DSM 8552</strain>
    </source>
</reference>
<name>A0ABR5N9W2_BRECH</name>
<dbReference type="RefSeq" id="WP_055742588.1">
    <property type="nucleotide sequence ID" value="NZ_LJJB01000007.1"/>
</dbReference>
<evidence type="ECO:0000313" key="2">
    <source>
        <dbReference type="Proteomes" id="UP000051063"/>
    </source>
</evidence>
<dbReference type="Proteomes" id="UP000051063">
    <property type="component" value="Unassembled WGS sequence"/>
</dbReference>
<evidence type="ECO:0000313" key="1">
    <source>
        <dbReference type="EMBL" id="KQL48309.1"/>
    </source>
</evidence>
<protein>
    <recommendedName>
        <fullName evidence="3">DUF2642 domain-containing protein</fullName>
    </recommendedName>
</protein>
<dbReference type="Pfam" id="PF10842">
    <property type="entry name" value="DUF2642"/>
    <property type="match status" value="1"/>
</dbReference>
<evidence type="ECO:0008006" key="3">
    <source>
        <dbReference type="Google" id="ProtNLM"/>
    </source>
</evidence>
<accession>A0ABR5N9W2</accession>
<gene>
    <name evidence="1" type="ORF">AN963_00345</name>
</gene>
<organism evidence="1 2">
    <name type="scientific">Brevibacillus choshinensis</name>
    <dbReference type="NCBI Taxonomy" id="54911"/>
    <lineage>
        <taxon>Bacteria</taxon>
        <taxon>Bacillati</taxon>
        <taxon>Bacillota</taxon>
        <taxon>Bacilli</taxon>
        <taxon>Bacillales</taxon>
        <taxon>Paenibacillaceae</taxon>
        <taxon>Brevibacillus</taxon>
    </lineage>
</organism>
<sequence>MAFSDQARKMIGTDVCVETRKGTFTGRMVDVKRSTIIMRIDNRRSIIRIAEIIALLSLI</sequence>
<proteinExistence type="predicted"/>
<comment type="caution">
    <text evidence="1">The sequence shown here is derived from an EMBL/GenBank/DDBJ whole genome shotgun (WGS) entry which is preliminary data.</text>
</comment>
<keyword evidence="2" id="KW-1185">Reference proteome</keyword>
<dbReference type="InterPro" id="IPR020139">
    <property type="entry name" value="DUF2642"/>
</dbReference>